<accession>A0AAD6PKC8</accession>
<evidence type="ECO:0000313" key="1">
    <source>
        <dbReference type="EMBL" id="KAJ6432971.1"/>
    </source>
</evidence>
<gene>
    <name evidence="1" type="ORF">OIU84_020077</name>
</gene>
<reference evidence="1 2" key="1">
    <citation type="journal article" date="2023" name="Int. J. Mol. Sci.">
        <title>De Novo Assembly and Annotation of 11 Diverse Shrub Willow (Salix) Genomes Reveals Novel Gene Organization in Sex-Linked Regions.</title>
        <authorList>
            <person name="Hyden B."/>
            <person name="Feng K."/>
            <person name="Yates T.B."/>
            <person name="Jawdy S."/>
            <person name="Cereghino C."/>
            <person name="Smart L.B."/>
            <person name="Muchero W."/>
        </authorList>
    </citation>
    <scope>NUCLEOTIDE SEQUENCE [LARGE SCALE GENOMIC DNA]</scope>
    <source>
        <tissue evidence="1">Shoot tip</tissue>
    </source>
</reference>
<dbReference type="EMBL" id="JAPFFJ010000003">
    <property type="protein sequence ID" value="KAJ6432971.1"/>
    <property type="molecule type" value="Genomic_DNA"/>
</dbReference>
<name>A0AAD6PKC8_9ROSI</name>
<sequence length="21" mass="2426">MMPSWLSRFFPATLPISTSKQ</sequence>
<proteinExistence type="predicted"/>
<dbReference type="Proteomes" id="UP001162972">
    <property type="component" value="Chromosome 10"/>
</dbReference>
<comment type="caution">
    <text evidence="1">The sequence shown here is derived from an EMBL/GenBank/DDBJ whole genome shotgun (WGS) entry which is preliminary data.</text>
</comment>
<protein>
    <submittedName>
        <fullName evidence="1">Uncharacterized protein</fullName>
    </submittedName>
</protein>
<evidence type="ECO:0000313" key="2">
    <source>
        <dbReference type="Proteomes" id="UP001162972"/>
    </source>
</evidence>
<organism evidence="1 2">
    <name type="scientific">Salix udensis</name>
    <dbReference type="NCBI Taxonomy" id="889485"/>
    <lineage>
        <taxon>Eukaryota</taxon>
        <taxon>Viridiplantae</taxon>
        <taxon>Streptophyta</taxon>
        <taxon>Embryophyta</taxon>
        <taxon>Tracheophyta</taxon>
        <taxon>Spermatophyta</taxon>
        <taxon>Magnoliopsida</taxon>
        <taxon>eudicotyledons</taxon>
        <taxon>Gunneridae</taxon>
        <taxon>Pentapetalae</taxon>
        <taxon>rosids</taxon>
        <taxon>fabids</taxon>
        <taxon>Malpighiales</taxon>
        <taxon>Salicaceae</taxon>
        <taxon>Saliceae</taxon>
        <taxon>Salix</taxon>
    </lineage>
</organism>
<keyword evidence="2" id="KW-1185">Reference proteome</keyword>
<dbReference type="AlphaFoldDB" id="A0AAD6PKC8"/>